<evidence type="ECO:0000313" key="5">
    <source>
        <dbReference type="Proteomes" id="UP001165065"/>
    </source>
</evidence>
<dbReference type="InterPro" id="IPR016137">
    <property type="entry name" value="RGS"/>
</dbReference>
<dbReference type="Proteomes" id="UP001165065">
    <property type="component" value="Unassembled WGS sequence"/>
</dbReference>
<feature type="compositionally biased region" description="Basic and acidic residues" evidence="1">
    <location>
        <begin position="146"/>
        <end position="161"/>
    </location>
</feature>
<keyword evidence="2" id="KW-1133">Transmembrane helix</keyword>
<feature type="domain" description="RGS" evidence="3">
    <location>
        <begin position="794"/>
        <end position="924"/>
    </location>
</feature>
<keyword evidence="2" id="KW-0472">Membrane</keyword>
<dbReference type="InterPro" id="IPR044926">
    <property type="entry name" value="RGS_subdomain_2"/>
</dbReference>
<dbReference type="SUPFAM" id="SSF81324">
    <property type="entry name" value="Voltage-gated potassium channels"/>
    <property type="match status" value="1"/>
</dbReference>
<dbReference type="SMART" id="SM00315">
    <property type="entry name" value="RGS"/>
    <property type="match status" value="1"/>
</dbReference>
<proteinExistence type="predicted"/>
<dbReference type="PANTHER" id="PTHR43336">
    <property type="entry name" value="OXYGEN SENSOR HISTIDINE KINASE RESPONSE REGULATOR DEVS/DOSS"/>
    <property type="match status" value="1"/>
</dbReference>
<keyword evidence="5" id="KW-1185">Reference proteome</keyword>
<evidence type="ECO:0000259" key="3">
    <source>
        <dbReference type="PROSITE" id="PS50132"/>
    </source>
</evidence>
<dbReference type="Pfam" id="PF00615">
    <property type="entry name" value="RGS"/>
    <property type="match status" value="1"/>
</dbReference>
<feature type="transmembrane region" description="Helical" evidence="2">
    <location>
        <begin position="660"/>
        <end position="681"/>
    </location>
</feature>
<feature type="region of interest" description="Disordered" evidence="1">
    <location>
        <begin position="278"/>
        <end position="348"/>
    </location>
</feature>
<feature type="compositionally biased region" description="Polar residues" evidence="1">
    <location>
        <begin position="63"/>
        <end position="80"/>
    </location>
</feature>
<dbReference type="EMBL" id="BRYA01000383">
    <property type="protein sequence ID" value="GMI48260.1"/>
    <property type="molecule type" value="Genomic_DNA"/>
</dbReference>
<feature type="region of interest" description="Disordered" evidence="1">
    <location>
        <begin position="970"/>
        <end position="994"/>
    </location>
</feature>
<feature type="transmembrane region" description="Helical" evidence="2">
    <location>
        <begin position="384"/>
        <end position="405"/>
    </location>
</feature>
<feature type="transmembrane region" description="Helical" evidence="2">
    <location>
        <begin position="548"/>
        <end position="566"/>
    </location>
</feature>
<feature type="compositionally biased region" description="Acidic residues" evidence="1">
    <location>
        <begin position="338"/>
        <end position="347"/>
    </location>
</feature>
<reference evidence="5" key="1">
    <citation type="journal article" date="2023" name="Commun. Biol.">
        <title>Genome analysis of Parmales, the sister group of diatoms, reveals the evolutionary specialization of diatoms from phago-mixotrophs to photoautotrophs.</title>
        <authorList>
            <person name="Ban H."/>
            <person name="Sato S."/>
            <person name="Yoshikawa S."/>
            <person name="Yamada K."/>
            <person name="Nakamura Y."/>
            <person name="Ichinomiya M."/>
            <person name="Sato N."/>
            <person name="Blanc-Mathieu R."/>
            <person name="Endo H."/>
            <person name="Kuwata A."/>
            <person name="Ogata H."/>
        </authorList>
    </citation>
    <scope>NUCLEOTIDE SEQUENCE [LARGE SCALE GENOMIC DNA]</scope>
</reference>
<feature type="compositionally biased region" description="Gly residues" evidence="1">
    <location>
        <begin position="976"/>
        <end position="994"/>
    </location>
</feature>
<comment type="caution">
    <text evidence="4">The sequence shown here is derived from an EMBL/GenBank/DDBJ whole genome shotgun (WGS) entry which is preliminary data.</text>
</comment>
<feature type="compositionally biased region" description="Low complexity" evidence="1">
    <location>
        <begin position="282"/>
        <end position="300"/>
    </location>
</feature>
<dbReference type="Gene3D" id="1.10.287.70">
    <property type="match status" value="1"/>
</dbReference>
<feature type="region of interest" description="Disordered" evidence="1">
    <location>
        <begin position="47"/>
        <end position="98"/>
    </location>
</feature>
<feature type="compositionally biased region" description="Basic and acidic residues" evidence="1">
    <location>
        <begin position="226"/>
        <end position="243"/>
    </location>
</feature>
<evidence type="ECO:0000256" key="1">
    <source>
        <dbReference type="SAM" id="MobiDB-lite"/>
    </source>
</evidence>
<dbReference type="PROSITE" id="PS50132">
    <property type="entry name" value="RGS"/>
    <property type="match status" value="1"/>
</dbReference>
<dbReference type="InterPro" id="IPR036305">
    <property type="entry name" value="RGS_sf"/>
</dbReference>
<dbReference type="Gene3D" id="1.10.167.10">
    <property type="entry name" value="Regulator of G-protein Signalling 4, domain 2"/>
    <property type="match status" value="1"/>
</dbReference>
<name>A0A9W7GMY4_9STRA</name>
<feature type="transmembrane region" description="Helical" evidence="2">
    <location>
        <begin position="417"/>
        <end position="437"/>
    </location>
</feature>
<feature type="compositionally biased region" description="Basic and acidic residues" evidence="1">
    <location>
        <begin position="308"/>
        <end position="337"/>
    </location>
</feature>
<sequence>MNDNDEHIPRVSSNRRRSSALAVAKIAPDAGGVDPIILKPRGSVRRKSSGFLGTLAGLGGSSKRGSITSGRSGSVTSLAPTSEADREKEYFGKVQEDKQSHDDILMLQNFSVKGRKSSLTYGDEAGDTLRASPQIASRGAENSSSDLDKEVKTGSEREKAMLEANIPSLVAIRKNRASRGGESRKNDIFGKTRSKSVRMQAATTSMRTVGCQHGTPRLETRKVEFEGEAGEEKCSVDVGVEFKRKGRKTKGRSINTDSGALSDLPYLDDVADGVLKEIEEGSMSPKSKPRRSFSPLSPKRNSLLPMTRSKDVPANEYDKSESKGEANSDFDSERALEYDEDEDEDEEVHVGQAGSMFQGLGEAVVAKDFHAKFHVGWKIQGRNLLNSASFSTMVGITTVYAIVGMEIAEAVIGSRDFLGLHLCSFFSLLFFTFEIVLSCLCIEHYNLSFFFWLDVVGTISLLPDVAFIWPDAWALDGLALARAGRVARTGTRAVRIVRFFRIIRMFRLFRVVKLLSKGRHKEDEDEEGVHKENDEMNAYRSRLAKKHAAVVEMRVVTGVILMLIVMPNLEYTPDINTYISLEMVQSMLQVNASNSTLYEALEIYKDSEDTLVYISAGDYMFERTPSRAGNVITTGEDIDSTNFPSIVARYELTDEIKDTAVLNILLTLFLAFLFALGSFVFNNDAHELMFQPIARLTEVTSKVSSQLFNIGADAINGSESSYIESVLTKVARFFDTDMHKVTTLYTPDNAVWTIDVRREKEEIARVVGSTHRITSGDLHNMMQGAKKIMVQRLMFIDFLNDPLAVRYFHTYLSASNNKKDTTIKVMNEFNEDNLLFWEEIRRYRRAISSATFQARHIFKTYVHPESGSALDLSSQIIQALYEEVFVQERPCIETFDRAEQDVIEIMRMRYFPAFLSSDNCKGLVIAKKGLPKAIMVENEFDVEEIEERQMLAGQEKPVILNLTSKKERKKTLLDSGTGGDAGGDQGGAEGEGGE</sequence>
<dbReference type="CDD" id="cd07440">
    <property type="entry name" value="RGS"/>
    <property type="match status" value="1"/>
</dbReference>
<accession>A0A9W7GMY4</accession>
<dbReference type="OrthoDB" id="199688at2759"/>
<feature type="region of interest" description="Disordered" evidence="1">
    <location>
        <begin position="123"/>
        <end position="162"/>
    </location>
</feature>
<protein>
    <recommendedName>
        <fullName evidence="3">RGS domain-containing protein</fullName>
    </recommendedName>
</protein>
<evidence type="ECO:0000256" key="2">
    <source>
        <dbReference type="SAM" id="Phobius"/>
    </source>
</evidence>
<keyword evidence="2" id="KW-0812">Transmembrane</keyword>
<dbReference type="PANTHER" id="PTHR43336:SF3">
    <property type="entry name" value="GUANYLATE CYCLASE DOMAIN-CONTAINING PROTEIN"/>
    <property type="match status" value="1"/>
</dbReference>
<dbReference type="AlphaFoldDB" id="A0A9W7GMY4"/>
<evidence type="ECO:0000313" key="4">
    <source>
        <dbReference type="EMBL" id="GMI48260.1"/>
    </source>
</evidence>
<feature type="transmembrane region" description="Helical" evidence="2">
    <location>
        <begin position="449"/>
        <end position="469"/>
    </location>
</feature>
<dbReference type="SUPFAM" id="SSF48097">
    <property type="entry name" value="Regulator of G-protein signaling, RGS"/>
    <property type="match status" value="1"/>
</dbReference>
<feature type="compositionally biased region" description="Basic and acidic residues" evidence="1">
    <location>
        <begin position="83"/>
        <end position="98"/>
    </location>
</feature>
<organism evidence="4 5">
    <name type="scientific">Triparma columacea</name>
    <dbReference type="NCBI Taxonomy" id="722753"/>
    <lineage>
        <taxon>Eukaryota</taxon>
        <taxon>Sar</taxon>
        <taxon>Stramenopiles</taxon>
        <taxon>Ochrophyta</taxon>
        <taxon>Bolidophyceae</taxon>
        <taxon>Parmales</taxon>
        <taxon>Triparmaceae</taxon>
        <taxon>Triparma</taxon>
    </lineage>
</organism>
<feature type="region of interest" description="Disordered" evidence="1">
    <location>
        <begin position="226"/>
        <end position="265"/>
    </location>
</feature>
<gene>
    <name evidence="4" type="ORF">TrCOL_g8980</name>
</gene>